<keyword evidence="1" id="KW-1133">Transmembrane helix</keyword>
<reference evidence="3 4" key="1">
    <citation type="submission" date="2019-12" db="EMBL/GenBank/DDBJ databases">
        <title>Paenibacillus sp. nov., an endophytic bacterium isolated from the stem of Dendrobium.</title>
        <authorList>
            <person name="Zhao R."/>
        </authorList>
    </citation>
    <scope>NUCLEOTIDE SEQUENCE [LARGE SCALE GENOMIC DNA]</scope>
    <source>
        <strain evidence="3 4">HJL G12</strain>
    </source>
</reference>
<dbReference type="AlphaFoldDB" id="A0A7X3IK09"/>
<comment type="caution">
    <text evidence="3">The sequence shown here is derived from an EMBL/GenBank/DDBJ whole genome shotgun (WGS) entry which is preliminary data.</text>
</comment>
<feature type="transmembrane region" description="Helical" evidence="1">
    <location>
        <begin position="12"/>
        <end position="33"/>
    </location>
</feature>
<feature type="domain" description="Sporulation membrane protein YtrI C-terminal" evidence="2">
    <location>
        <begin position="74"/>
        <end position="157"/>
    </location>
</feature>
<dbReference type="InterPro" id="IPR058620">
    <property type="entry name" value="YtrI_C"/>
</dbReference>
<dbReference type="Pfam" id="PF26347">
    <property type="entry name" value="YtrI_sporulation"/>
    <property type="match status" value="1"/>
</dbReference>
<proteinExistence type="predicted"/>
<organism evidence="3 4">
    <name type="scientific">Paenibacillus dendrobii</name>
    <dbReference type="NCBI Taxonomy" id="2691084"/>
    <lineage>
        <taxon>Bacteria</taxon>
        <taxon>Bacillati</taxon>
        <taxon>Bacillota</taxon>
        <taxon>Bacilli</taxon>
        <taxon>Bacillales</taxon>
        <taxon>Paenibacillaceae</taxon>
        <taxon>Paenibacillus</taxon>
    </lineage>
</organism>
<evidence type="ECO:0000259" key="2">
    <source>
        <dbReference type="Pfam" id="PF26347"/>
    </source>
</evidence>
<name>A0A7X3IK09_9BACL</name>
<protein>
    <recommendedName>
        <fullName evidence="2">Sporulation membrane protein YtrI C-terminal domain-containing protein</fullName>
    </recommendedName>
</protein>
<evidence type="ECO:0000256" key="1">
    <source>
        <dbReference type="SAM" id="Phobius"/>
    </source>
</evidence>
<sequence length="164" mass="19216">MRIPPFKRYRHISQIAAVFVLGVVVGSVAYNVVFHTSYNLLWVSNQDLETQIKQYEEDNKTLKKYRNQQTVIREIKIRNEQQDPPLDPVVVKAIIAQLGKDLSVLRGQNVFEIDTYSKVVRTLLEQKIYKVRDKEYSVEIKTMLLMEGMLQIWVDVHTVQVRNP</sequence>
<dbReference type="RefSeq" id="WP_160497482.1">
    <property type="nucleotide sequence ID" value="NZ_WUBI01000001.1"/>
</dbReference>
<keyword evidence="1" id="KW-0472">Membrane</keyword>
<gene>
    <name evidence="3" type="ORF">GRF59_10305</name>
</gene>
<evidence type="ECO:0000313" key="3">
    <source>
        <dbReference type="EMBL" id="MWV44025.1"/>
    </source>
</evidence>
<dbReference type="Proteomes" id="UP000460318">
    <property type="component" value="Unassembled WGS sequence"/>
</dbReference>
<accession>A0A7X3IK09</accession>
<evidence type="ECO:0000313" key="4">
    <source>
        <dbReference type="Proteomes" id="UP000460318"/>
    </source>
</evidence>
<keyword evidence="4" id="KW-1185">Reference proteome</keyword>
<keyword evidence="1" id="KW-0812">Transmembrane</keyword>
<dbReference type="EMBL" id="WUBI01000001">
    <property type="protein sequence ID" value="MWV44025.1"/>
    <property type="molecule type" value="Genomic_DNA"/>
</dbReference>